<sequence>MASHITRRHHHHAKRQDDPFTTPTVSGIETVPTTVATDQGTSAPSLAFDSGASITSQSAPDLAGTMQLTSHIAQETSQSASDPGPSESPSPSATGATHTLALKTVIASCIGAFVGALLLILIGYWLYRRYVRSLKRSYRRRGPVLGNRNMTGEQERRRSHYEAWTKLDHSPENQGPNEAKEQDVVSPMEKLTMFKKSPSVRTAWTHKSDEPMNFDLPLPLAQYHPEFAKHNAAKGNTEVAVHRPFIGRVDSGPTISWDSSTLASEPIGSLPHGSITSVAIPTPVATTSVLHRWESAEVINPDANPFETETERRKSASNPFFNAQESELYTHIRTRSNSMSSQKKGKERPLTDGSDAYVDLAAFPLPKPPFVHHAATASGSSVSSNERAIQSLIAALDVSEQEVHDRLRVASVNTSVSRGSVSSLYEDTPRSSYQPPQFVPR</sequence>
<feature type="transmembrane region" description="Helical" evidence="2">
    <location>
        <begin position="105"/>
        <end position="127"/>
    </location>
</feature>
<accession>A0A2A9NYN9</accession>
<evidence type="ECO:0000313" key="4">
    <source>
        <dbReference type="Proteomes" id="UP000242287"/>
    </source>
</evidence>
<feature type="region of interest" description="Disordered" evidence="1">
    <location>
        <begin position="72"/>
        <end position="95"/>
    </location>
</feature>
<feature type="region of interest" description="Disordered" evidence="1">
    <location>
        <begin position="1"/>
        <end position="27"/>
    </location>
</feature>
<gene>
    <name evidence="3" type="ORF">AMATHDRAFT_138463</name>
</gene>
<evidence type="ECO:0000256" key="1">
    <source>
        <dbReference type="SAM" id="MobiDB-lite"/>
    </source>
</evidence>
<feature type="compositionally biased region" description="Basic residues" evidence="1">
    <location>
        <begin position="1"/>
        <end position="14"/>
    </location>
</feature>
<keyword evidence="2" id="KW-0472">Membrane</keyword>
<proteinExistence type="predicted"/>
<dbReference type="Proteomes" id="UP000242287">
    <property type="component" value="Unassembled WGS sequence"/>
</dbReference>
<keyword evidence="2" id="KW-0812">Transmembrane</keyword>
<dbReference type="OrthoDB" id="2670057at2759"/>
<name>A0A2A9NYN9_9AGAR</name>
<evidence type="ECO:0000256" key="2">
    <source>
        <dbReference type="SAM" id="Phobius"/>
    </source>
</evidence>
<dbReference type="AlphaFoldDB" id="A0A2A9NYN9"/>
<organism evidence="3 4">
    <name type="scientific">Amanita thiersii Skay4041</name>
    <dbReference type="NCBI Taxonomy" id="703135"/>
    <lineage>
        <taxon>Eukaryota</taxon>
        <taxon>Fungi</taxon>
        <taxon>Dikarya</taxon>
        <taxon>Basidiomycota</taxon>
        <taxon>Agaricomycotina</taxon>
        <taxon>Agaricomycetes</taxon>
        <taxon>Agaricomycetidae</taxon>
        <taxon>Agaricales</taxon>
        <taxon>Pluteineae</taxon>
        <taxon>Amanitaceae</taxon>
        <taxon>Amanita</taxon>
    </lineage>
</organism>
<protein>
    <submittedName>
        <fullName evidence="3">Uncharacterized protein</fullName>
    </submittedName>
</protein>
<feature type="region of interest" description="Disordered" evidence="1">
    <location>
        <begin position="416"/>
        <end position="441"/>
    </location>
</feature>
<reference evidence="3 4" key="1">
    <citation type="submission" date="2014-02" db="EMBL/GenBank/DDBJ databases">
        <title>Transposable element dynamics among asymbiotic and ectomycorrhizal Amanita fungi.</title>
        <authorList>
            <consortium name="DOE Joint Genome Institute"/>
            <person name="Hess J."/>
            <person name="Skrede I."/>
            <person name="Wolfe B."/>
            <person name="LaButti K."/>
            <person name="Ohm R.A."/>
            <person name="Grigoriev I.V."/>
            <person name="Pringle A."/>
        </authorList>
    </citation>
    <scope>NUCLEOTIDE SEQUENCE [LARGE SCALE GENOMIC DNA]</scope>
    <source>
        <strain evidence="3 4">SKay4041</strain>
    </source>
</reference>
<keyword evidence="4" id="KW-1185">Reference proteome</keyword>
<keyword evidence="2" id="KW-1133">Transmembrane helix</keyword>
<feature type="compositionally biased region" description="Polar residues" evidence="1">
    <location>
        <begin position="416"/>
        <end position="435"/>
    </location>
</feature>
<dbReference type="EMBL" id="KZ301975">
    <property type="protein sequence ID" value="PFH53080.1"/>
    <property type="molecule type" value="Genomic_DNA"/>
</dbReference>
<feature type="region of interest" description="Disordered" evidence="1">
    <location>
        <begin position="333"/>
        <end position="352"/>
    </location>
</feature>
<feature type="compositionally biased region" description="Low complexity" evidence="1">
    <location>
        <begin position="79"/>
        <end position="92"/>
    </location>
</feature>
<evidence type="ECO:0000313" key="3">
    <source>
        <dbReference type="EMBL" id="PFH53080.1"/>
    </source>
</evidence>